<keyword evidence="2" id="KW-1185">Reference proteome</keyword>
<organism evidence="1 2">
    <name type="scientific">Thelephora ganbajun</name>
    <name type="common">Ganba fungus</name>
    <dbReference type="NCBI Taxonomy" id="370292"/>
    <lineage>
        <taxon>Eukaryota</taxon>
        <taxon>Fungi</taxon>
        <taxon>Dikarya</taxon>
        <taxon>Basidiomycota</taxon>
        <taxon>Agaricomycotina</taxon>
        <taxon>Agaricomycetes</taxon>
        <taxon>Thelephorales</taxon>
        <taxon>Thelephoraceae</taxon>
        <taxon>Thelephora</taxon>
    </lineage>
</organism>
<proteinExistence type="predicted"/>
<dbReference type="EMBL" id="MU117984">
    <property type="protein sequence ID" value="KAF9650505.1"/>
    <property type="molecule type" value="Genomic_DNA"/>
</dbReference>
<protein>
    <submittedName>
        <fullName evidence="1">Uncharacterized protein</fullName>
    </submittedName>
</protein>
<gene>
    <name evidence="1" type="ORF">BDM02DRAFT_3140884</name>
</gene>
<dbReference type="Proteomes" id="UP000886501">
    <property type="component" value="Unassembled WGS sequence"/>
</dbReference>
<reference evidence="1" key="2">
    <citation type="journal article" date="2020" name="Nat. Commun.">
        <title>Large-scale genome sequencing of mycorrhizal fungi provides insights into the early evolution of symbiotic traits.</title>
        <authorList>
            <person name="Miyauchi S."/>
            <person name="Kiss E."/>
            <person name="Kuo A."/>
            <person name="Drula E."/>
            <person name="Kohler A."/>
            <person name="Sanchez-Garcia M."/>
            <person name="Morin E."/>
            <person name="Andreopoulos B."/>
            <person name="Barry K.W."/>
            <person name="Bonito G."/>
            <person name="Buee M."/>
            <person name="Carver A."/>
            <person name="Chen C."/>
            <person name="Cichocki N."/>
            <person name="Clum A."/>
            <person name="Culley D."/>
            <person name="Crous P.W."/>
            <person name="Fauchery L."/>
            <person name="Girlanda M."/>
            <person name="Hayes R.D."/>
            <person name="Keri Z."/>
            <person name="LaButti K."/>
            <person name="Lipzen A."/>
            <person name="Lombard V."/>
            <person name="Magnuson J."/>
            <person name="Maillard F."/>
            <person name="Murat C."/>
            <person name="Nolan M."/>
            <person name="Ohm R.A."/>
            <person name="Pangilinan J."/>
            <person name="Pereira M.F."/>
            <person name="Perotto S."/>
            <person name="Peter M."/>
            <person name="Pfister S."/>
            <person name="Riley R."/>
            <person name="Sitrit Y."/>
            <person name="Stielow J.B."/>
            <person name="Szollosi G."/>
            <person name="Zifcakova L."/>
            <person name="Stursova M."/>
            <person name="Spatafora J.W."/>
            <person name="Tedersoo L."/>
            <person name="Vaario L.M."/>
            <person name="Yamada A."/>
            <person name="Yan M."/>
            <person name="Wang P."/>
            <person name="Xu J."/>
            <person name="Bruns T."/>
            <person name="Baldrian P."/>
            <person name="Vilgalys R."/>
            <person name="Dunand C."/>
            <person name="Henrissat B."/>
            <person name="Grigoriev I.V."/>
            <person name="Hibbett D."/>
            <person name="Nagy L.G."/>
            <person name="Martin F.M."/>
        </authorList>
    </citation>
    <scope>NUCLEOTIDE SEQUENCE</scope>
    <source>
        <strain evidence="1">P2</strain>
    </source>
</reference>
<evidence type="ECO:0000313" key="2">
    <source>
        <dbReference type="Proteomes" id="UP000886501"/>
    </source>
</evidence>
<comment type="caution">
    <text evidence="1">The sequence shown here is derived from an EMBL/GenBank/DDBJ whole genome shotgun (WGS) entry which is preliminary data.</text>
</comment>
<name>A0ACB6ZM68_THEGA</name>
<reference evidence="1" key="1">
    <citation type="submission" date="2019-10" db="EMBL/GenBank/DDBJ databases">
        <authorList>
            <consortium name="DOE Joint Genome Institute"/>
            <person name="Kuo A."/>
            <person name="Miyauchi S."/>
            <person name="Kiss E."/>
            <person name="Drula E."/>
            <person name="Kohler A."/>
            <person name="Sanchez-Garcia M."/>
            <person name="Andreopoulos B."/>
            <person name="Barry K.W."/>
            <person name="Bonito G."/>
            <person name="Buee M."/>
            <person name="Carver A."/>
            <person name="Chen C."/>
            <person name="Cichocki N."/>
            <person name="Clum A."/>
            <person name="Culley D."/>
            <person name="Crous P.W."/>
            <person name="Fauchery L."/>
            <person name="Girlanda M."/>
            <person name="Hayes R."/>
            <person name="Keri Z."/>
            <person name="Labutti K."/>
            <person name="Lipzen A."/>
            <person name="Lombard V."/>
            <person name="Magnuson J."/>
            <person name="Maillard F."/>
            <person name="Morin E."/>
            <person name="Murat C."/>
            <person name="Nolan M."/>
            <person name="Ohm R."/>
            <person name="Pangilinan J."/>
            <person name="Pereira M."/>
            <person name="Perotto S."/>
            <person name="Peter M."/>
            <person name="Riley R."/>
            <person name="Sitrit Y."/>
            <person name="Stielow B."/>
            <person name="Szollosi G."/>
            <person name="Zifcakova L."/>
            <person name="Stursova M."/>
            <person name="Spatafora J.W."/>
            <person name="Tedersoo L."/>
            <person name="Vaario L.-M."/>
            <person name="Yamada A."/>
            <person name="Yan M."/>
            <person name="Wang P."/>
            <person name="Xu J."/>
            <person name="Bruns T."/>
            <person name="Baldrian P."/>
            <person name="Vilgalys R."/>
            <person name="Henrissat B."/>
            <person name="Grigoriev I.V."/>
            <person name="Hibbett D."/>
            <person name="Nagy L.G."/>
            <person name="Martin F.M."/>
        </authorList>
    </citation>
    <scope>NUCLEOTIDE SEQUENCE</scope>
    <source>
        <strain evidence="1">P2</strain>
    </source>
</reference>
<accession>A0ACB6ZM68</accession>
<sequence>MSLADLTRNSFQSGISPTKWIQLIRLFLSSNQYVADVQRELTDSILILFGSYPGEPTLGRYLRIAIEQQVLSIPTFVTTFLQAARSATFHSPATLDILCKVVLDAHDASDTPTLGSILPTKMPPLSIFATIHDAVVLLKTAFTFPASSFHQLTTTASELLILLISCASDFSQLTTGQAMNYWNDITELQQMPLEPHVRQVLDNFTFSLSLVLGDDAKINREAQMMHSIQISLGNKADSLAPASEYETTTFCLFFDNLILKRVHPYGSGDGVRPAATLVALLRWLAWPPPVFYTQMLLSCLTSLAHVNFIPDARKSLLWRAFIIGRLPRLLAILEKGLESEGLAHNDLKQIIKAALSSVATRVDVLVRCDTRPPIKSGDSMDGDVETHKSIFQELLERLISLSLIDQNFAQSLDALVGTENHSKATSEAQEAGVPLEVYVDNRLSSDTSLEDTLAFLDQTKADYAVHEQLAIVIHKRFISLVGSQDVEGLSHLCKLLYTHEGLFDRISLHIRAFDIIGAGLVFLDEYDCETVGDPQTAVGHLGDVVLFLQWVIATYQLHRCSFTWEQKVVDPGIVKNVAARPHEVPQDEVPSFLAWFKALFDQNSDGIEDTILRSTKPKTLLFFSPALFMHAIQLLAQQKIDADVLKNGVSYFLGPLLNWTLVGVIKSLVRDVQARGFSHSGPFLEIISTLLSSSLCPKPVMSLCAQALLRAFSDPRARGNGGTPPPLLVNLWNTVNKGLGFPEKPATALVQQTPWVNPLPHTRQVIREALRRDKPGSLDIDAILLHTPPTKFLHLFWSELSVAASMGNMDQCKRLATHVLVIVPSTSSSGGCVPPLMPVFLHSILPSVIAKMDREFSANGSSAGGHTNLGGGSNGTTAPTNPEHTVQIELLASVLSFSLLAAFHTEWAWRSICGEQKYLLGQSSRLMARGLADKLRVKKTSQTSRLVGQRLAAAPGFNSMVMGEV</sequence>
<evidence type="ECO:0000313" key="1">
    <source>
        <dbReference type="EMBL" id="KAF9650505.1"/>
    </source>
</evidence>